<feature type="domain" description="Peptidase S24/S26A/S26B/S26C" evidence="1">
    <location>
        <begin position="27"/>
        <end position="101"/>
    </location>
</feature>
<dbReference type="Proteomes" id="UP000468388">
    <property type="component" value="Unassembled WGS sequence"/>
</dbReference>
<evidence type="ECO:0000259" key="1">
    <source>
        <dbReference type="Pfam" id="PF00717"/>
    </source>
</evidence>
<protein>
    <recommendedName>
        <fullName evidence="1">Peptidase S24/S26A/S26B/S26C domain-containing protein</fullName>
    </recommendedName>
</protein>
<dbReference type="Pfam" id="PF00717">
    <property type="entry name" value="Peptidase_S24"/>
    <property type="match status" value="1"/>
</dbReference>
<reference evidence="2 3" key="1">
    <citation type="submission" date="2019-12" db="EMBL/GenBank/DDBJ databases">
        <title>The draft genomic sequence of strain Chitinophaga oryziterrae JCM 16595.</title>
        <authorList>
            <person name="Zhang X."/>
        </authorList>
    </citation>
    <scope>NUCLEOTIDE SEQUENCE [LARGE SCALE GENOMIC DNA]</scope>
    <source>
        <strain evidence="2 3">JCM 16595</strain>
    </source>
</reference>
<accession>A0A6N8J7I7</accession>
<dbReference type="RefSeq" id="WP_170302634.1">
    <property type="nucleotide sequence ID" value="NZ_WRXO01000001.1"/>
</dbReference>
<evidence type="ECO:0000313" key="3">
    <source>
        <dbReference type="Proteomes" id="UP000468388"/>
    </source>
</evidence>
<dbReference type="InterPro" id="IPR036286">
    <property type="entry name" value="LexA/Signal_pep-like_sf"/>
</dbReference>
<dbReference type="EMBL" id="WRXO01000001">
    <property type="protein sequence ID" value="MVT40246.1"/>
    <property type="molecule type" value="Genomic_DNA"/>
</dbReference>
<dbReference type="AlphaFoldDB" id="A0A6N8J7I7"/>
<dbReference type="Gene3D" id="2.10.109.10">
    <property type="entry name" value="Umud Fragment, subunit A"/>
    <property type="match status" value="1"/>
</dbReference>
<comment type="caution">
    <text evidence="2">The sequence shown here is derived from an EMBL/GenBank/DDBJ whole genome shotgun (WGS) entry which is preliminary data.</text>
</comment>
<evidence type="ECO:0000313" key="2">
    <source>
        <dbReference type="EMBL" id="MVT40246.1"/>
    </source>
</evidence>
<dbReference type="InterPro" id="IPR015927">
    <property type="entry name" value="Peptidase_S24_S26A/B/C"/>
</dbReference>
<proteinExistence type="predicted"/>
<keyword evidence="3" id="KW-1185">Reference proteome</keyword>
<organism evidence="2 3">
    <name type="scientific">Chitinophaga oryziterrae</name>
    <dbReference type="NCBI Taxonomy" id="1031224"/>
    <lineage>
        <taxon>Bacteria</taxon>
        <taxon>Pseudomonadati</taxon>
        <taxon>Bacteroidota</taxon>
        <taxon>Chitinophagia</taxon>
        <taxon>Chitinophagales</taxon>
        <taxon>Chitinophagaceae</taxon>
        <taxon>Chitinophaga</taxon>
    </lineage>
</organism>
<sequence>MKTRANMLHLLSEKEDELYEPLQQPGAATGFPSPAQDYEQKRLHLSQLLIKDPTNTYYFKAKGHELTRFHIHDNDILVVDKSVKIFNKAIIVCYGKGTWMVCEVLLHNKDIILADKKGKLVNLSQTDTQYLLWGVIRWICHSLMPQSNSKILTPCTP</sequence>
<gene>
    <name evidence="2" type="ORF">GO495_06610</name>
</gene>
<dbReference type="SUPFAM" id="SSF51306">
    <property type="entry name" value="LexA/Signal peptidase"/>
    <property type="match status" value="1"/>
</dbReference>
<name>A0A6N8J7I7_9BACT</name>